<evidence type="ECO:0000256" key="1">
    <source>
        <dbReference type="ARBA" id="ARBA00022472"/>
    </source>
</evidence>
<dbReference type="SUPFAM" id="SSF54814">
    <property type="entry name" value="Prokaryotic type KH domain (KH-domain type II)"/>
    <property type="match status" value="1"/>
</dbReference>
<evidence type="ECO:0000313" key="7">
    <source>
        <dbReference type="EMBL" id="KAK3274391.1"/>
    </source>
</evidence>
<dbReference type="InterPro" id="IPR015946">
    <property type="entry name" value="KH_dom-like_a/b"/>
</dbReference>
<gene>
    <name evidence="7" type="ORF">CYMTET_17425</name>
</gene>
<dbReference type="PANTHER" id="PTHR22648:SF0">
    <property type="entry name" value="TRANSCRIPTION TERMINATION_ANTITERMINATION PROTEIN NUSA"/>
    <property type="match status" value="1"/>
</dbReference>
<evidence type="ECO:0000256" key="4">
    <source>
        <dbReference type="ARBA" id="ARBA00023015"/>
    </source>
</evidence>
<evidence type="ECO:0000256" key="2">
    <source>
        <dbReference type="ARBA" id="ARBA00022490"/>
    </source>
</evidence>
<dbReference type="GO" id="GO:0003723">
    <property type="term" value="F:RNA binding"/>
    <property type="evidence" value="ECO:0007669"/>
    <property type="project" value="UniProtKB-KW"/>
</dbReference>
<keyword evidence="2" id="KW-0963">Cytoplasm</keyword>
<dbReference type="GO" id="GO:0005829">
    <property type="term" value="C:cytosol"/>
    <property type="evidence" value="ECO:0007669"/>
    <property type="project" value="TreeGrafter"/>
</dbReference>
<evidence type="ECO:0000256" key="3">
    <source>
        <dbReference type="ARBA" id="ARBA00022884"/>
    </source>
</evidence>
<dbReference type="AlphaFoldDB" id="A0AAE0GA64"/>
<dbReference type="Gene3D" id="3.30.300.20">
    <property type="match status" value="1"/>
</dbReference>
<dbReference type="GO" id="GO:0031564">
    <property type="term" value="P:transcription antitermination"/>
    <property type="evidence" value="ECO:0007669"/>
    <property type="project" value="InterPro"/>
</dbReference>
<keyword evidence="5" id="KW-0804">Transcription</keyword>
<evidence type="ECO:0000259" key="6">
    <source>
        <dbReference type="Pfam" id="PF13184"/>
    </source>
</evidence>
<sequence>MLEFGGGPMLEFGDGKPAVQVKLGDIEIVGVAREPSMSTKIAVRSSDPMLNPVAICLGKKKWRAKILEEELNGERLSVVQWSEEPAEFIANSLQPGHITAAQIVCDRTERFKCSFGSVIDWMEHQST</sequence>
<dbReference type="Proteomes" id="UP001190700">
    <property type="component" value="Unassembled WGS sequence"/>
</dbReference>
<evidence type="ECO:0000256" key="5">
    <source>
        <dbReference type="ARBA" id="ARBA00023163"/>
    </source>
</evidence>
<dbReference type="EMBL" id="LGRX02007754">
    <property type="protein sequence ID" value="KAK3274391.1"/>
    <property type="molecule type" value="Genomic_DNA"/>
</dbReference>
<name>A0AAE0GA64_9CHLO</name>
<keyword evidence="8" id="KW-1185">Reference proteome</keyword>
<dbReference type="InterPro" id="IPR009019">
    <property type="entry name" value="KH_sf_prok-type"/>
</dbReference>
<accession>A0AAE0GA64</accession>
<comment type="caution">
    <text evidence="7">The sequence shown here is derived from an EMBL/GenBank/DDBJ whole genome shotgun (WGS) entry which is preliminary data.</text>
</comment>
<dbReference type="InterPro" id="IPR030842">
    <property type="entry name" value="TF_NusA_bacterial"/>
</dbReference>
<reference evidence="7 8" key="1">
    <citation type="journal article" date="2015" name="Genome Biol. Evol.">
        <title>Comparative Genomics of a Bacterivorous Green Alga Reveals Evolutionary Causalities and Consequences of Phago-Mixotrophic Mode of Nutrition.</title>
        <authorList>
            <person name="Burns J.A."/>
            <person name="Paasch A."/>
            <person name="Narechania A."/>
            <person name="Kim E."/>
        </authorList>
    </citation>
    <scope>NUCLEOTIDE SEQUENCE [LARGE SCALE GENOMIC DNA]</scope>
    <source>
        <strain evidence="7 8">PLY_AMNH</strain>
    </source>
</reference>
<proteinExistence type="predicted"/>
<feature type="domain" description="Transcription factor NusA first KH" evidence="6">
    <location>
        <begin position="21"/>
        <end position="81"/>
    </location>
</feature>
<keyword evidence="3" id="KW-0694">RNA-binding</keyword>
<evidence type="ECO:0000313" key="8">
    <source>
        <dbReference type="Proteomes" id="UP001190700"/>
    </source>
</evidence>
<dbReference type="InterPro" id="IPR025249">
    <property type="entry name" value="TF_NusA_KH_1st"/>
</dbReference>
<protein>
    <recommendedName>
        <fullName evidence="6">Transcription factor NusA first KH domain-containing protein</fullName>
    </recommendedName>
</protein>
<dbReference type="GO" id="GO:0006353">
    <property type="term" value="P:DNA-templated transcription termination"/>
    <property type="evidence" value="ECO:0007669"/>
    <property type="project" value="UniProtKB-KW"/>
</dbReference>
<dbReference type="PANTHER" id="PTHR22648">
    <property type="entry name" value="TRANSCRIPTION TERMINATION FACTOR NUSA"/>
    <property type="match status" value="1"/>
</dbReference>
<keyword evidence="4" id="KW-0805">Transcription regulation</keyword>
<dbReference type="Pfam" id="PF13184">
    <property type="entry name" value="KH_NusA_1st"/>
    <property type="match status" value="1"/>
</dbReference>
<keyword evidence="1" id="KW-0806">Transcription termination</keyword>
<organism evidence="7 8">
    <name type="scientific">Cymbomonas tetramitiformis</name>
    <dbReference type="NCBI Taxonomy" id="36881"/>
    <lineage>
        <taxon>Eukaryota</taxon>
        <taxon>Viridiplantae</taxon>
        <taxon>Chlorophyta</taxon>
        <taxon>Pyramimonadophyceae</taxon>
        <taxon>Pyramimonadales</taxon>
        <taxon>Pyramimonadaceae</taxon>
        <taxon>Cymbomonas</taxon>
    </lineage>
</organism>